<reference evidence="2 3" key="1">
    <citation type="submission" date="2018-06" db="EMBL/GenBank/DDBJ databases">
        <authorList>
            <consortium name="Pathogen Informatics"/>
            <person name="Doyle S."/>
        </authorList>
    </citation>
    <scope>NUCLEOTIDE SEQUENCE [LARGE SCALE GENOMIC DNA]</scope>
    <source>
        <strain evidence="2 3">NCTC10717</strain>
    </source>
</reference>
<evidence type="ECO:0000313" key="2">
    <source>
        <dbReference type="EMBL" id="SUO90253.1"/>
    </source>
</evidence>
<protein>
    <submittedName>
        <fullName evidence="2">Uncharacterized protein</fullName>
    </submittedName>
</protein>
<keyword evidence="1" id="KW-0812">Transmembrane</keyword>
<keyword evidence="1" id="KW-0472">Membrane</keyword>
<dbReference type="RefSeq" id="WP_115217382.1">
    <property type="nucleotide sequence ID" value="NZ_UHIA01000002.1"/>
</dbReference>
<sequence length="74" mass="8487">MGNRIWEKFLELNEKQREQVSKLFDKLSVGSLLPVVLKLMSDGKSGDFLYIFFWLFCVIIFAVLSVAALATKDE</sequence>
<dbReference type="AlphaFoldDB" id="A0A380MJV6"/>
<gene>
    <name evidence="2" type="ORF">NCTC10717_00046</name>
</gene>
<proteinExistence type="predicted"/>
<organism evidence="2 3">
    <name type="scientific">Suttonella indologenes</name>
    <dbReference type="NCBI Taxonomy" id="13276"/>
    <lineage>
        <taxon>Bacteria</taxon>
        <taxon>Pseudomonadati</taxon>
        <taxon>Pseudomonadota</taxon>
        <taxon>Gammaproteobacteria</taxon>
        <taxon>Cardiobacteriales</taxon>
        <taxon>Cardiobacteriaceae</taxon>
        <taxon>Suttonella</taxon>
    </lineage>
</organism>
<keyword evidence="1" id="KW-1133">Transmembrane helix</keyword>
<evidence type="ECO:0000256" key="1">
    <source>
        <dbReference type="SAM" id="Phobius"/>
    </source>
</evidence>
<feature type="transmembrane region" description="Helical" evidence="1">
    <location>
        <begin position="48"/>
        <end position="70"/>
    </location>
</feature>
<evidence type="ECO:0000313" key="3">
    <source>
        <dbReference type="Proteomes" id="UP000254575"/>
    </source>
</evidence>
<keyword evidence="3" id="KW-1185">Reference proteome</keyword>
<dbReference type="Proteomes" id="UP000254575">
    <property type="component" value="Unassembled WGS sequence"/>
</dbReference>
<name>A0A380MJV6_9GAMM</name>
<accession>A0A380MJV6</accession>
<dbReference type="EMBL" id="UHIA01000002">
    <property type="protein sequence ID" value="SUO90253.1"/>
    <property type="molecule type" value="Genomic_DNA"/>
</dbReference>